<name>B4REA1_PHEZH</name>
<sequence>MMSRIERIRRTTLLGRAIKADNDPQDEVAEARPPALPMVVGPQPRPDSGERDGAAVFTAQLMGQDGQKRGLRAGPLHIDQARGAYNKVEWSGSRDRRARAGRNAKTEV</sequence>
<dbReference type="EMBL" id="CP000747">
    <property type="protein sequence ID" value="ACG76843.1"/>
    <property type="molecule type" value="Genomic_DNA"/>
</dbReference>
<reference evidence="2 3" key="1">
    <citation type="journal article" date="2008" name="BMC Genomics">
        <title>Complete genome of Phenylobacterium zucineum - a novel facultative intracellular bacterium isolated from human erythroleukemia cell line K562.</title>
        <authorList>
            <person name="Luo Y."/>
            <person name="Xu X."/>
            <person name="Ding Z."/>
            <person name="Liu Z."/>
            <person name="Zhang B."/>
            <person name="Yan Z."/>
            <person name="Sun J."/>
            <person name="Hu S."/>
            <person name="Hu X."/>
        </authorList>
    </citation>
    <scope>NUCLEOTIDE SEQUENCE [LARGE SCALE GENOMIC DNA]</scope>
    <source>
        <strain evidence="2 3">HLK1</strain>
    </source>
</reference>
<keyword evidence="3" id="KW-1185">Reference proteome</keyword>
<protein>
    <submittedName>
        <fullName evidence="2">Uncharacterized protein</fullName>
    </submittedName>
</protein>
<dbReference type="AlphaFoldDB" id="B4REA1"/>
<dbReference type="Proteomes" id="UP000001868">
    <property type="component" value="Chromosome"/>
</dbReference>
<evidence type="ECO:0000313" key="3">
    <source>
        <dbReference type="Proteomes" id="UP000001868"/>
    </source>
</evidence>
<organism evidence="2 3">
    <name type="scientific">Phenylobacterium zucineum (strain HLK1)</name>
    <dbReference type="NCBI Taxonomy" id="450851"/>
    <lineage>
        <taxon>Bacteria</taxon>
        <taxon>Pseudomonadati</taxon>
        <taxon>Pseudomonadota</taxon>
        <taxon>Alphaproteobacteria</taxon>
        <taxon>Caulobacterales</taxon>
        <taxon>Caulobacteraceae</taxon>
        <taxon>Phenylobacterium</taxon>
    </lineage>
</organism>
<proteinExistence type="predicted"/>
<evidence type="ECO:0000256" key="1">
    <source>
        <dbReference type="SAM" id="MobiDB-lite"/>
    </source>
</evidence>
<gene>
    <name evidence="2" type="ordered locus">PHZ_c0429</name>
</gene>
<dbReference type="KEGG" id="pzu:PHZ_c0429"/>
<feature type="region of interest" description="Disordered" evidence="1">
    <location>
        <begin position="89"/>
        <end position="108"/>
    </location>
</feature>
<feature type="region of interest" description="Disordered" evidence="1">
    <location>
        <begin position="20"/>
        <end position="51"/>
    </location>
</feature>
<dbReference type="STRING" id="450851.PHZ_c0429"/>
<dbReference type="HOGENOM" id="CLU_165303_0_0_5"/>
<dbReference type="eggNOG" id="ENOG5033CGE">
    <property type="taxonomic scope" value="Bacteria"/>
</dbReference>
<accession>B4REA1</accession>
<evidence type="ECO:0000313" key="2">
    <source>
        <dbReference type="EMBL" id="ACG76843.1"/>
    </source>
</evidence>